<dbReference type="EMBL" id="VWSH01000002">
    <property type="protein sequence ID" value="KAA5534633.1"/>
    <property type="molecule type" value="Genomic_DNA"/>
</dbReference>
<feature type="transmembrane region" description="Helical" evidence="1">
    <location>
        <begin position="119"/>
        <end position="137"/>
    </location>
</feature>
<organism evidence="2 3">
    <name type="scientific">Taibaiella lutea</name>
    <dbReference type="NCBI Taxonomy" id="2608001"/>
    <lineage>
        <taxon>Bacteria</taxon>
        <taxon>Pseudomonadati</taxon>
        <taxon>Bacteroidota</taxon>
        <taxon>Chitinophagia</taxon>
        <taxon>Chitinophagales</taxon>
        <taxon>Chitinophagaceae</taxon>
        <taxon>Taibaiella</taxon>
    </lineage>
</organism>
<name>A0A5M6CHY9_9BACT</name>
<sequence length="238" mass="26777">MRYLSLLILTQAINNQFCIMKRLFILLLCLTLGSIALHAHVINYELDEMKSHQVIWNYIKIGYQHIIPFGLDHILFILCVFFLNTNIKQIVLQASMFTVAHTLTLGLAMYGIIHPPGRIIEPLIALSIVLLALENIFSKKVKPWRLVMVFIFGLVHGMGFAGALSQLGLPSYAFATALISFNVGVELGQLSIILLMYALVAKPLSHKMYYRKVIVLPSSILIAAVAAFWTIERIYASF</sequence>
<accession>A0A5M6CHY9</accession>
<keyword evidence="1" id="KW-1133">Transmembrane helix</keyword>
<dbReference type="Pfam" id="PF13795">
    <property type="entry name" value="HupE_UreJ_2"/>
    <property type="match status" value="1"/>
</dbReference>
<evidence type="ECO:0000313" key="2">
    <source>
        <dbReference type="EMBL" id="KAA5534633.1"/>
    </source>
</evidence>
<dbReference type="Proteomes" id="UP000323632">
    <property type="component" value="Unassembled WGS sequence"/>
</dbReference>
<gene>
    <name evidence="2" type="ORF">F0919_08425</name>
</gene>
<evidence type="ECO:0000256" key="1">
    <source>
        <dbReference type="SAM" id="Phobius"/>
    </source>
</evidence>
<keyword evidence="3" id="KW-1185">Reference proteome</keyword>
<feature type="transmembrane region" description="Helical" evidence="1">
    <location>
        <begin position="62"/>
        <end position="83"/>
    </location>
</feature>
<keyword evidence="1" id="KW-0812">Transmembrane</keyword>
<feature type="transmembrane region" description="Helical" evidence="1">
    <location>
        <begin position="171"/>
        <end position="201"/>
    </location>
</feature>
<dbReference type="AlphaFoldDB" id="A0A5M6CHY9"/>
<evidence type="ECO:0000313" key="3">
    <source>
        <dbReference type="Proteomes" id="UP000323632"/>
    </source>
</evidence>
<dbReference type="InterPro" id="IPR032809">
    <property type="entry name" value="Put_HupE_UreJ"/>
</dbReference>
<feature type="transmembrane region" description="Helical" evidence="1">
    <location>
        <begin position="144"/>
        <end position="165"/>
    </location>
</feature>
<comment type="caution">
    <text evidence="2">The sequence shown here is derived from an EMBL/GenBank/DDBJ whole genome shotgun (WGS) entry which is preliminary data.</text>
</comment>
<protein>
    <submittedName>
        <fullName evidence="2">HupE/UreJ family protein</fullName>
    </submittedName>
</protein>
<reference evidence="2 3" key="1">
    <citation type="submission" date="2019-09" db="EMBL/GenBank/DDBJ databases">
        <title>Genome sequence and assembly of Taibaiella sp.</title>
        <authorList>
            <person name="Chhetri G."/>
        </authorList>
    </citation>
    <scope>NUCLEOTIDE SEQUENCE [LARGE SCALE GENOMIC DNA]</scope>
    <source>
        <strain evidence="2 3">KVB11</strain>
    </source>
</reference>
<keyword evidence="1" id="KW-0472">Membrane</keyword>
<feature type="transmembrane region" description="Helical" evidence="1">
    <location>
        <begin position="23"/>
        <end position="42"/>
    </location>
</feature>
<feature type="transmembrane region" description="Helical" evidence="1">
    <location>
        <begin position="90"/>
        <end position="113"/>
    </location>
</feature>
<proteinExistence type="predicted"/>
<feature type="transmembrane region" description="Helical" evidence="1">
    <location>
        <begin position="213"/>
        <end position="231"/>
    </location>
</feature>